<feature type="transmembrane region" description="Helical" evidence="1">
    <location>
        <begin position="38"/>
        <end position="63"/>
    </location>
</feature>
<keyword evidence="1" id="KW-0812">Transmembrane</keyword>
<reference evidence="2 3" key="1">
    <citation type="submission" date="2019-02" db="EMBL/GenBank/DDBJ databases">
        <title>Deep-cultivation of Planctomycetes and their phenomic and genomic characterization uncovers novel biology.</title>
        <authorList>
            <person name="Wiegand S."/>
            <person name="Jogler M."/>
            <person name="Boedeker C."/>
            <person name="Pinto D."/>
            <person name="Vollmers J."/>
            <person name="Rivas-Marin E."/>
            <person name="Kohn T."/>
            <person name="Peeters S.H."/>
            <person name="Heuer A."/>
            <person name="Rast P."/>
            <person name="Oberbeckmann S."/>
            <person name="Bunk B."/>
            <person name="Jeske O."/>
            <person name="Meyerdierks A."/>
            <person name="Storesund J.E."/>
            <person name="Kallscheuer N."/>
            <person name="Luecker S."/>
            <person name="Lage O.M."/>
            <person name="Pohl T."/>
            <person name="Merkel B.J."/>
            <person name="Hornburger P."/>
            <person name="Mueller R.-W."/>
            <person name="Bruemmer F."/>
            <person name="Labrenz M."/>
            <person name="Spormann A.M."/>
            <person name="Op den Camp H."/>
            <person name="Overmann J."/>
            <person name="Amann R."/>
            <person name="Jetten M.S.M."/>
            <person name="Mascher T."/>
            <person name="Medema M.H."/>
            <person name="Devos D.P."/>
            <person name="Kaster A.-K."/>
            <person name="Ovreas L."/>
            <person name="Rohde M."/>
            <person name="Galperin M.Y."/>
            <person name="Jogler C."/>
        </authorList>
    </citation>
    <scope>NUCLEOTIDE SEQUENCE [LARGE SCALE GENOMIC DNA]</scope>
    <source>
        <strain evidence="2 3">Spb1</strain>
    </source>
</reference>
<feature type="transmembrane region" description="Helical" evidence="1">
    <location>
        <begin position="6"/>
        <end position="26"/>
    </location>
</feature>
<dbReference type="KEGG" id="peh:Spb1_22510"/>
<keyword evidence="1" id="KW-1133">Transmembrane helix</keyword>
<evidence type="ECO:0000256" key="1">
    <source>
        <dbReference type="SAM" id="Phobius"/>
    </source>
</evidence>
<protein>
    <submittedName>
        <fullName evidence="2">Uncharacterized protein</fullName>
    </submittedName>
</protein>
<sequence>MIDFRLFIAAIALALMLIGVGVFRYQMKATSCPLHNRLAGRIAVIAGWVSLIGGISLMGYLIVLVGT</sequence>
<proteinExistence type="predicted"/>
<evidence type="ECO:0000313" key="2">
    <source>
        <dbReference type="EMBL" id="QDV30322.1"/>
    </source>
</evidence>
<name>A0A518GNW2_9PLAN</name>
<keyword evidence="1" id="KW-0472">Membrane</keyword>
<organism evidence="2 3">
    <name type="scientific">Planctopirus ephydatiae</name>
    <dbReference type="NCBI Taxonomy" id="2528019"/>
    <lineage>
        <taxon>Bacteria</taxon>
        <taxon>Pseudomonadati</taxon>
        <taxon>Planctomycetota</taxon>
        <taxon>Planctomycetia</taxon>
        <taxon>Planctomycetales</taxon>
        <taxon>Planctomycetaceae</taxon>
        <taxon>Planctopirus</taxon>
    </lineage>
</organism>
<accession>A0A518GNW2</accession>
<keyword evidence="3" id="KW-1185">Reference proteome</keyword>
<dbReference type="EMBL" id="CP036299">
    <property type="protein sequence ID" value="QDV30322.1"/>
    <property type="molecule type" value="Genomic_DNA"/>
</dbReference>
<dbReference type="Proteomes" id="UP000315349">
    <property type="component" value="Chromosome"/>
</dbReference>
<dbReference type="AlphaFoldDB" id="A0A518GNW2"/>
<gene>
    <name evidence="2" type="ORF">Spb1_22510</name>
</gene>
<dbReference type="RefSeq" id="WP_145299509.1">
    <property type="nucleotide sequence ID" value="NZ_CP036299.1"/>
</dbReference>
<evidence type="ECO:0000313" key="3">
    <source>
        <dbReference type="Proteomes" id="UP000315349"/>
    </source>
</evidence>